<name>A0ABD3WCX1_SINWO</name>
<proteinExistence type="predicted"/>
<evidence type="ECO:0000313" key="3">
    <source>
        <dbReference type="Proteomes" id="UP001634394"/>
    </source>
</evidence>
<feature type="region of interest" description="Disordered" evidence="1">
    <location>
        <begin position="1"/>
        <end position="57"/>
    </location>
</feature>
<organism evidence="2 3">
    <name type="scientific">Sinanodonta woodiana</name>
    <name type="common">Chinese pond mussel</name>
    <name type="synonym">Anodonta woodiana</name>
    <dbReference type="NCBI Taxonomy" id="1069815"/>
    <lineage>
        <taxon>Eukaryota</taxon>
        <taxon>Metazoa</taxon>
        <taxon>Spiralia</taxon>
        <taxon>Lophotrochozoa</taxon>
        <taxon>Mollusca</taxon>
        <taxon>Bivalvia</taxon>
        <taxon>Autobranchia</taxon>
        <taxon>Heteroconchia</taxon>
        <taxon>Palaeoheterodonta</taxon>
        <taxon>Unionida</taxon>
        <taxon>Unionoidea</taxon>
        <taxon>Unionidae</taxon>
        <taxon>Unioninae</taxon>
        <taxon>Sinanodonta</taxon>
    </lineage>
</organism>
<dbReference type="Proteomes" id="UP001634394">
    <property type="component" value="Unassembled WGS sequence"/>
</dbReference>
<dbReference type="AlphaFoldDB" id="A0ABD3WCX1"/>
<gene>
    <name evidence="2" type="ORF">ACJMK2_039249</name>
</gene>
<comment type="caution">
    <text evidence="2">The sequence shown here is derived from an EMBL/GenBank/DDBJ whole genome shotgun (WGS) entry which is preliminary data.</text>
</comment>
<reference evidence="2 3" key="1">
    <citation type="submission" date="2024-11" db="EMBL/GenBank/DDBJ databases">
        <title>Chromosome-level genome assembly of the freshwater bivalve Anodonta woodiana.</title>
        <authorList>
            <person name="Chen X."/>
        </authorList>
    </citation>
    <scope>NUCLEOTIDE SEQUENCE [LARGE SCALE GENOMIC DNA]</scope>
    <source>
        <strain evidence="2">MN2024</strain>
        <tissue evidence="2">Gills</tissue>
    </source>
</reference>
<dbReference type="EMBL" id="JBJQND010000007">
    <property type="protein sequence ID" value="KAL3871241.1"/>
    <property type="molecule type" value="Genomic_DNA"/>
</dbReference>
<evidence type="ECO:0000313" key="2">
    <source>
        <dbReference type="EMBL" id="KAL3871241.1"/>
    </source>
</evidence>
<keyword evidence="3" id="KW-1185">Reference proteome</keyword>
<feature type="non-terminal residue" evidence="2">
    <location>
        <position position="1"/>
    </location>
</feature>
<accession>A0ABD3WCX1</accession>
<protein>
    <submittedName>
        <fullName evidence="2">Uncharacterized protein</fullName>
    </submittedName>
</protein>
<sequence length="57" mass="5436">GKGLKGNANVAGKGLDAGTGETPGLEGAEGESLGTAANAADKAAAKEVVEKAEHDSD</sequence>
<evidence type="ECO:0000256" key="1">
    <source>
        <dbReference type="SAM" id="MobiDB-lite"/>
    </source>
</evidence>
<feature type="compositionally biased region" description="Basic and acidic residues" evidence="1">
    <location>
        <begin position="43"/>
        <end position="57"/>
    </location>
</feature>